<dbReference type="Proteomes" id="UP000249557">
    <property type="component" value="Unassembled WGS sequence"/>
</dbReference>
<reference evidence="3 4" key="1">
    <citation type="submission" date="2017-08" db="EMBL/GenBank/DDBJ databases">
        <title>Infants hospitalized years apart are colonized by the same room-sourced microbial strains.</title>
        <authorList>
            <person name="Brooks B."/>
            <person name="Olm M.R."/>
            <person name="Firek B.A."/>
            <person name="Baker R."/>
            <person name="Thomas B.C."/>
            <person name="Morowitz M.J."/>
            <person name="Banfield J.F."/>
        </authorList>
    </citation>
    <scope>NUCLEOTIDE SEQUENCE [LARGE SCALE GENOMIC DNA]</scope>
    <source>
        <strain evidence="3">S2_018_000_R2_104</strain>
    </source>
</reference>
<dbReference type="PANTHER" id="PTHR42733:SF12">
    <property type="entry name" value="PROTEINASE"/>
    <property type="match status" value="1"/>
</dbReference>
<dbReference type="AlphaFoldDB" id="A0A2W5C2Y6"/>
<evidence type="ECO:0000256" key="1">
    <source>
        <dbReference type="ARBA" id="ARBA00008542"/>
    </source>
</evidence>
<evidence type="ECO:0000259" key="2">
    <source>
        <dbReference type="Pfam" id="PF01965"/>
    </source>
</evidence>
<dbReference type="Pfam" id="PF01965">
    <property type="entry name" value="DJ-1_PfpI"/>
    <property type="match status" value="1"/>
</dbReference>
<proteinExistence type="inferred from homology"/>
<comment type="similarity">
    <text evidence="1">Belongs to the peptidase C56 family.</text>
</comment>
<dbReference type="InterPro" id="IPR029062">
    <property type="entry name" value="Class_I_gatase-like"/>
</dbReference>
<sequence length="190" mass="20219">MAKALQSQKVAVLMANGFNEKEFLKIQRAMIEQGAMLRIISTDSGLVNGWDGKGWGHNFAVDAQLNTALGIDYDAVIIPGGQRSLDKLKLTAHSRRFVGSLMAAMKPVICMGDAVQLLAHTDHLSGRTVSGPEAKQGVIETAGGKYSAEAMTMDGMLLTGDVEGDKLDAYVSAAIDMMAQSMADMQQQAA</sequence>
<dbReference type="EMBL" id="QFNK01000017">
    <property type="protein sequence ID" value="PZO88438.1"/>
    <property type="molecule type" value="Genomic_DNA"/>
</dbReference>
<protein>
    <submittedName>
        <fullName evidence="3">DJ-1/PfpI family protein</fullName>
    </submittedName>
</protein>
<evidence type="ECO:0000313" key="3">
    <source>
        <dbReference type="EMBL" id="PZO88438.1"/>
    </source>
</evidence>
<feature type="domain" description="DJ-1/PfpI" evidence="2">
    <location>
        <begin position="9"/>
        <end position="165"/>
    </location>
</feature>
<accession>A0A2W5C2Y6</accession>
<name>A0A2W5C2Y6_9BACT</name>
<comment type="caution">
    <text evidence="3">The sequence shown here is derived from an EMBL/GenBank/DDBJ whole genome shotgun (WGS) entry which is preliminary data.</text>
</comment>
<dbReference type="SUPFAM" id="SSF52317">
    <property type="entry name" value="Class I glutamine amidotransferase-like"/>
    <property type="match status" value="1"/>
</dbReference>
<dbReference type="PANTHER" id="PTHR42733">
    <property type="entry name" value="DJ-1 PROTEIN"/>
    <property type="match status" value="1"/>
</dbReference>
<organism evidence="3 4">
    <name type="scientific">Micavibrio aeruginosavorus</name>
    <dbReference type="NCBI Taxonomy" id="349221"/>
    <lineage>
        <taxon>Bacteria</taxon>
        <taxon>Pseudomonadati</taxon>
        <taxon>Bdellovibrionota</taxon>
        <taxon>Bdellovibrionia</taxon>
        <taxon>Bdellovibrionales</taxon>
        <taxon>Pseudobdellovibrionaceae</taxon>
        <taxon>Micavibrio</taxon>
    </lineage>
</organism>
<dbReference type="InterPro" id="IPR006286">
    <property type="entry name" value="C56_PfpI-like"/>
</dbReference>
<dbReference type="InterPro" id="IPR002818">
    <property type="entry name" value="DJ-1/PfpI"/>
</dbReference>
<dbReference type="Gene3D" id="3.40.50.880">
    <property type="match status" value="1"/>
</dbReference>
<evidence type="ECO:0000313" key="4">
    <source>
        <dbReference type="Proteomes" id="UP000249557"/>
    </source>
</evidence>
<gene>
    <name evidence="3" type="ORF">DI626_01730</name>
</gene>